<reference evidence="8" key="3">
    <citation type="submission" date="2025-09" db="UniProtKB">
        <authorList>
            <consortium name="Ensembl"/>
        </authorList>
    </citation>
    <scope>IDENTIFICATION</scope>
</reference>
<dbReference type="Gene3D" id="3.40.720.10">
    <property type="entry name" value="Alkaline Phosphatase, subunit A"/>
    <property type="match status" value="1"/>
</dbReference>
<name>A0A670IJD8_PODMU</name>
<evidence type="ECO:0000256" key="3">
    <source>
        <dbReference type="ARBA" id="ARBA00022723"/>
    </source>
</evidence>
<feature type="domain" description="Sulfatase N-terminal" evidence="7">
    <location>
        <begin position="106"/>
        <end position="491"/>
    </location>
</feature>
<dbReference type="Gene3D" id="1.10.287.550">
    <property type="entry name" value="Helix hairpin bin"/>
    <property type="match status" value="1"/>
</dbReference>
<keyword evidence="9" id="KW-1185">Reference proteome</keyword>
<proteinExistence type="inferred from homology"/>
<evidence type="ECO:0000256" key="1">
    <source>
        <dbReference type="ARBA" id="ARBA00001913"/>
    </source>
</evidence>
<reference evidence="8 9" key="1">
    <citation type="journal article" date="2019" name="Proc. Natl. Acad. Sci. U.S.A.">
        <title>Regulatory changes in pterin and carotenoid genes underlie balanced color polymorphisms in the wall lizard.</title>
        <authorList>
            <person name="Andrade P."/>
            <person name="Pinho C."/>
            <person name="Perez I de Lanuza G."/>
            <person name="Afonso S."/>
            <person name="Brejcha J."/>
            <person name="Rubin C.J."/>
            <person name="Wallerman O."/>
            <person name="Pereira P."/>
            <person name="Sabatino S.J."/>
            <person name="Bellati A."/>
            <person name="Pellitteri-Rosa D."/>
            <person name="Bosakova Z."/>
            <person name="Bunikis I."/>
            <person name="Carretero M.A."/>
            <person name="Feiner N."/>
            <person name="Marsik P."/>
            <person name="Pauperio F."/>
            <person name="Salvi D."/>
            <person name="Soler L."/>
            <person name="While G.M."/>
            <person name="Uller T."/>
            <person name="Font E."/>
            <person name="Andersson L."/>
            <person name="Carneiro M."/>
        </authorList>
    </citation>
    <scope>NUCLEOTIDE SEQUENCE</scope>
</reference>
<evidence type="ECO:0000256" key="2">
    <source>
        <dbReference type="ARBA" id="ARBA00008779"/>
    </source>
</evidence>
<organism evidence="8 9">
    <name type="scientific">Podarcis muralis</name>
    <name type="common">Wall lizard</name>
    <name type="synonym">Lacerta muralis</name>
    <dbReference type="NCBI Taxonomy" id="64176"/>
    <lineage>
        <taxon>Eukaryota</taxon>
        <taxon>Metazoa</taxon>
        <taxon>Chordata</taxon>
        <taxon>Craniata</taxon>
        <taxon>Vertebrata</taxon>
        <taxon>Euteleostomi</taxon>
        <taxon>Lepidosauria</taxon>
        <taxon>Squamata</taxon>
        <taxon>Bifurcata</taxon>
        <taxon>Unidentata</taxon>
        <taxon>Episquamata</taxon>
        <taxon>Laterata</taxon>
        <taxon>Lacertibaenia</taxon>
        <taxon>Lacertidae</taxon>
        <taxon>Podarcis</taxon>
    </lineage>
</organism>
<keyword evidence="6" id="KW-0472">Membrane</keyword>
<dbReference type="PROSITE" id="PS00149">
    <property type="entry name" value="SULFATASE_2"/>
    <property type="match status" value="1"/>
</dbReference>
<dbReference type="SUPFAM" id="SSF53649">
    <property type="entry name" value="Alkaline phosphatase-like"/>
    <property type="match status" value="1"/>
</dbReference>
<gene>
    <name evidence="8" type="primary">LOC114596316</name>
</gene>
<dbReference type="Proteomes" id="UP000472272">
    <property type="component" value="Chromosome 4"/>
</dbReference>
<dbReference type="AlphaFoldDB" id="A0A670IJD8"/>
<dbReference type="Pfam" id="PF00884">
    <property type="entry name" value="Sulfatase"/>
    <property type="match status" value="1"/>
</dbReference>
<feature type="transmembrane region" description="Helical" evidence="6">
    <location>
        <begin position="294"/>
        <end position="316"/>
    </location>
</feature>
<sequence>MFLIPALKDLANIQIRNLKGIQASCALLRRTFLVLSHFQGPQVACLEPHESRYFSFSLEKIMILHCSISTTWQTLKEVMWRNPCSLLALVLLLNPLELQASVSYKPNFVIFLADDFGIGDLGCYGNDTIRTPNIDRLAEEGVKLTQHISAAPVCSPSRAAFLTGRYPVRSGLDERDRFRVISWLAGSGGLPQNETTFAKILQNKGYTTGLIGKWHLGMNCQTRDDFCHHPLNHGFDYFYGMPFSLMGDCQITYPPEKEMHQRIKLGSYTLLIALAVLTLMAAKLTHLLPLSWKTIFSLALFGFAFFISWFSSYGFIRYWDCIVMRNYEITEQPMKIERAASLVLREAISFIERNKQGPFFLFVSFLHVHTPVVTTERFRGKSRHGLYGDNVEEMDWMVGRILDKLDKENLKKSTLTYFTSDHGGHLEAREGNAPRGGWNGIYKGGKAMAGWEGGIRVPGLFRWTGMLPEGKIIHEPTSLMDIFPTLVHLAGGTVPQDRIIDGRDLMPLLQGSVQHSEHEFLFHYCGMHLHAARWHQKDSGNVWKVHYMTPIFHPEGSGGCYNIIFCQCSGKYVRQHDPPLLFDLSRDPSEAVPLSPDTEPLFHEVLKRIGRAVEEHRRTLTPVQSQLSFGHNIWKPWLQPCCGTFPFCWCDKEKENL</sequence>
<dbReference type="InterPro" id="IPR017850">
    <property type="entry name" value="Alkaline_phosphatase_core_sf"/>
</dbReference>
<dbReference type="OMA" id="QGHNNTI"/>
<reference evidence="8" key="2">
    <citation type="submission" date="2025-08" db="UniProtKB">
        <authorList>
            <consortium name="Ensembl"/>
        </authorList>
    </citation>
    <scope>IDENTIFICATION</scope>
</reference>
<feature type="transmembrane region" description="Helical" evidence="6">
    <location>
        <begin position="265"/>
        <end position="282"/>
    </location>
</feature>
<dbReference type="PROSITE" id="PS00523">
    <property type="entry name" value="SULFATASE_1"/>
    <property type="match status" value="1"/>
</dbReference>
<comment type="cofactor">
    <cofactor evidence="1">
        <name>Ca(2+)</name>
        <dbReference type="ChEBI" id="CHEBI:29108"/>
    </cofactor>
</comment>
<dbReference type="CDD" id="cd16159">
    <property type="entry name" value="ES"/>
    <property type="match status" value="1"/>
</dbReference>
<dbReference type="GO" id="GO:0046872">
    <property type="term" value="F:metal ion binding"/>
    <property type="evidence" value="ECO:0007669"/>
    <property type="project" value="UniProtKB-KW"/>
</dbReference>
<keyword evidence="5" id="KW-0106">Calcium</keyword>
<accession>A0A670IJD8</accession>
<evidence type="ECO:0000256" key="4">
    <source>
        <dbReference type="ARBA" id="ARBA00022801"/>
    </source>
</evidence>
<evidence type="ECO:0000313" key="8">
    <source>
        <dbReference type="Ensembl" id="ENSPMRP00000011696.1"/>
    </source>
</evidence>
<dbReference type="InterPro" id="IPR000917">
    <property type="entry name" value="Sulfatase_N"/>
</dbReference>
<comment type="similarity">
    <text evidence="2">Belongs to the sulfatase family.</text>
</comment>
<dbReference type="GO" id="GO:0004065">
    <property type="term" value="F:arylsulfatase activity"/>
    <property type="evidence" value="ECO:0007669"/>
    <property type="project" value="TreeGrafter"/>
</dbReference>
<dbReference type="InterPro" id="IPR050738">
    <property type="entry name" value="Sulfatase"/>
</dbReference>
<keyword evidence="6" id="KW-0812">Transmembrane</keyword>
<evidence type="ECO:0000256" key="6">
    <source>
        <dbReference type="SAM" id="Phobius"/>
    </source>
</evidence>
<dbReference type="Ensembl" id="ENSPMRT00000012496.1">
    <property type="protein sequence ID" value="ENSPMRP00000011696.1"/>
    <property type="gene ID" value="ENSPMRG00000007834.1"/>
</dbReference>
<dbReference type="Pfam" id="PF14707">
    <property type="entry name" value="Sulfatase_C"/>
    <property type="match status" value="1"/>
</dbReference>
<protein>
    <submittedName>
        <fullName evidence="8">Arylsulfatase D-like</fullName>
    </submittedName>
</protein>
<keyword evidence="3" id="KW-0479">Metal-binding</keyword>
<dbReference type="PANTHER" id="PTHR42693:SF5">
    <property type="entry name" value="ARYLSULFATASE D"/>
    <property type="match status" value="1"/>
</dbReference>
<dbReference type="InterPro" id="IPR024607">
    <property type="entry name" value="Sulfatase_CS"/>
</dbReference>
<evidence type="ECO:0000313" key="9">
    <source>
        <dbReference type="Proteomes" id="UP000472272"/>
    </source>
</evidence>
<keyword evidence="6" id="KW-1133">Transmembrane helix</keyword>
<dbReference type="GO" id="GO:0005783">
    <property type="term" value="C:endoplasmic reticulum"/>
    <property type="evidence" value="ECO:0007669"/>
    <property type="project" value="UniProtKB-ARBA"/>
</dbReference>
<keyword evidence="4" id="KW-0378">Hydrolase</keyword>
<dbReference type="FunFam" id="3.40.720.10:FF:000233">
    <property type="entry name" value="Predicted protein"/>
    <property type="match status" value="1"/>
</dbReference>
<evidence type="ECO:0000259" key="7">
    <source>
        <dbReference type="Pfam" id="PF00884"/>
    </source>
</evidence>
<dbReference type="PANTHER" id="PTHR42693">
    <property type="entry name" value="ARYLSULFATASE FAMILY MEMBER"/>
    <property type="match status" value="1"/>
</dbReference>
<dbReference type="Gene3D" id="3.30.1120.10">
    <property type="match status" value="1"/>
</dbReference>
<evidence type="ECO:0000256" key="5">
    <source>
        <dbReference type="ARBA" id="ARBA00022837"/>
    </source>
</evidence>
<dbReference type="GeneTree" id="ENSGT00940000161140"/>
<dbReference type="FunFam" id="3.30.1120.10:FF:000001">
    <property type="entry name" value="Arylsulfatase E"/>
    <property type="match status" value="1"/>
</dbReference>